<sequence length="93" mass="10398">MLVKQTLDFHIGSSFDLKVVADAKDKTITVSREGFEPKVIDTQSVDWFGKVFFYVFRMDPDCELDHHDEKVIKGAILKIVSAEAQAIAIGAIL</sequence>
<evidence type="ECO:0000313" key="2">
    <source>
        <dbReference type="Proteomes" id="UP000008731"/>
    </source>
</evidence>
<dbReference type="EMBL" id="HM004124">
    <property type="protein sequence ID" value="ADG59942.1"/>
    <property type="molecule type" value="Genomic_DNA"/>
</dbReference>
<proteinExistence type="predicted"/>
<keyword evidence="2" id="KW-1185">Reference proteome</keyword>
<reference evidence="1 2" key="1">
    <citation type="journal article" date="2010" name="Virol. J.">
        <title>Genomes of the T4-related bacteriophages as windows on microbial genome evolution.</title>
        <authorList>
            <person name="Petrov V.M."/>
            <person name="Ratnayaka S."/>
            <person name="Nolan J.M."/>
            <person name="Miller E.S."/>
            <person name="Karam J.D."/>
        </authorList>
    </citation>
    <scope>NUCLEOTIDE SEQUENCE [LARGE SCALE GENOMIC DNA]</scope>
</reference>
<accession>E5EPH6</accession>
<dbReference type="GeneID" id="9926476"/>
<dbReference type="KEGG" id="vg:9926476"/>
<name>E5EPH6_9CAUD</name>
<dbReference type="RefSeq" id="YP_004010179.1">
    <property type="nucleotide sequence ID" value="NC_014663.1"/>
</dbReference>
<gene>
    <name evidence="1" type="ORF">Acj9p042</name>
</gene>
<evidence type="ECO:0000313" key="1">
    <source>
        <dbReference type="EMBL" id="ADG59942.1"/>
    </source>
</evidence>
<dbReference type="Proteomes" id="UP000008731">
    <property type="component" value="Segment"/>
</dbReference>
<protein>
    <submittedName>
        <fullName evidence="1">Uncharacterized protein</fullName>
    </submittedName>
</protein>
<organism evidence="1 2">
    <name type="scientific">Acinetobacter phage Acj9</name>
    <dbReference type="NCBI Taxonomy" id="760939"/>
    <lineage>
        <taxon>Viruses</taxon>
        <taxon>Duplodnaviria</taxon>
        <taxon>Heunggongvirae</taxon>
        <taxon>Uroviricota</taxon>
        <taxon>Caudoviricetes</taxon>
        <taxon>Pantevenvirales</taxon>
        <taxon>Straboviridae</taxon>
        <taxon>Twarogvirinae</taxon>
        <taxon>Acajnonavirus</taxon>
        <taxon>Acajnonavirus acj9</taxon>
    </lineage>
</organism>